<organism evidence="2">
    <name type="scientific">Tanacetum cinerariifolium</name>
    <name type="common">Dalmatian daisy</name>
    <name type="synonym">Chrysanthemum cinerariifolium</name>
    <dbReference type="NCBI Taxonomy" id="118510"/>
    <lineage>
        <taxon>Eukaryota</taxon>
        <taxon>Viridiplantae</taxon>
        <taxon>Streptophyta</taxon>
        <taxon>Embryophyta</taxon>
        <taxon>Tracheophyta</taxon>
        <taxon>Spermatophyta</taxon>
        <taxon>Magnoliopsida</taxon>
        <taxon>eudicotyledons</taxon>
        <taxon>Gunneridae</taxon>
        <taxon>Pentapetalae</taxon>
        <taxon>asterids</taxon>
        <taxon>campanulids</taxon>
        <taxon>Asterales</taxon>
        <taxon>Asteraceae</taxon>
        <taxon>Asteroideae</taxon>
        <taxon>Anthemideae</taxon>
        <taxon>Anthemidinae</taxon>
        <taxon>Tanacetum</taxon>
    </lineage>
</organism>
<evidence type="ECO:0000313" key="2">
    <source>
        <dbReference type="EMBL" id="GEU53357.1"/>
    </source>
</evidence>
<sequence>MCNILKGFLIGKSKFEGLNHAKHISDRIINLQETQQVVARDEKWVPSTERVKISSTNVKLETTIPQKEETFQVVIDVIKNSTVLLDVPQILNLLNSSQEEKWQRFTREEDCINSCGRFENIIPDPDVALELGQYISLTKATEEEAVRQVHATHARIVTESVLEPTRRRPSAREEQEAADTMKALKERKKTSRRQSGTRGLSKGTGRIPKVPNESIIISATSSEGSEEDQSEDKEIDWIDSKDDDEKKDDSDDDKSIDLEMTDDEVLQGKEQVNDDKDEEMINTEVEYSGNGDAEIFDVAKAYVEKIEEIKDDPKKAELPLTSSSFSAMDKGVVDTVKDRKRKHDDDDDEDPSARPNQGKKIKRRRTKESEYSKKLSFTKETSKGKAPSKGSKIGKSAYAKKPVEEPITEVVDKHQTRVVIVYSN</sequence>
<feature type="region of interest" description="Disordered" evidence="1">
    <location>
        <begin position="307"/>
        <end position="402"/>
    </location>
</feature>
<feature type="compositionally biased region" description="Basic residues" evidence="1">
    <location>
        <begin position="357"/>
        <end position="366"/>
    </location>
</feature>
<feature type="compositionally biased region" description="Basic and acidic residues" evidence="1">
    <location>
        <begin position="307"/>
        <end position="317"/>
    </location>
</feature>
<dbReference type="AlphaFoldDB" id="A0A6L2KXU9"/>
<feature type="compositionally biased region" description="Basic and acidic residues" evidence="1">
    <location>
        <begin position="235"/>
        <end position="257"/>
    </location>
</feature>
<proteinExistence type="predicted"/>
<dbReference type="EMBL" id="BKCJ010003161">
    <property type="protein sequence ID" value="GEU53357.1"/>
    <property type="molecule type" value="Genomic_DNA"/>
</dbReference>
<accession>A0A6L2KXU9</accession>
<name>A0A6L2KXU9_TANCI</name>
<feature type="compositionally biased region" description="Acidic residues" evidence="1">
    <location>
        <begin position="224"/>
        <end position="234"/>
    </location>
</feature>
<reference evidence="2" key="1">
    <citation type="journal article" date="2019" name="Sci. Rep.">
        <title>Draft genome of Tanacetum cinerariifolium, the natural source of mosquito coil.</title>
        <authorList>
            <person name="Yamashiro T."/>
            <person name="Shiraishi A."/>
            <person name="Satake H."/>
            <person name="Nakayama K."/>
        </authorList>
    </citation>
    <scope>NUCLEOTIDE SEQUENCE</scope>
</reference>
<feature type="region of interest" description="Disordered" evidence="1">
    <location>
        <begin position="157"/>
        <end position="280"/>
    </location>
</feature>
<gene>
    <name evidence="2" type="ORF">Tci_025335</name>
</gene>
<comment type="caution">
    <text evidence="2">The sequence shown here is derived from an EMBL/GenBank/DDBJ whole genome shotgun (WGS) entry which is preliminary data.</text>
</comment>
<feature type="compositionally biased region" description="Basic and acidic residues" evidence="1">
    <location>
        <begin position="164"/>
        <end position="175"/>
    </location>
</feature>
<protein>
    <submittedName>
        <fullName evidence="2">Uncharacterized protein</fullName>
    </submittedName>
</protein>
<evidence type="ECO:0000256" key="1">
    <source>
        <dbReference type="SAM" id="MobiDB-lite"/>
    </source>
</evidence>